<reference evidence="1 2" key="1">
    <citation type="submission" date="2015-12" db="EMBL/GenBank/DDBJ databases">
        <title>Draft genome sequence of Moniliophthora roreri, the causal agent of frosty pod rot of cacao.</title>
        <authorList>
            <person name="Aime M.C."/>
            <person name="Diaz-Valderrama J.R."/>
            <person name="Kijpornyongpan T."/>
            <person name="Phillips-Mora W."/>
        </authorList>
    </citation>
    <scope>NUCLEOTIDE SEQUENCE [LARGE SCALE GENOMIC DNA]</scope>
    <source>
        <strain evidence="1 2">MCA 2952</strain>
    </source>
</reference>
<protein>
    <submittedName>
        <fullName evidence="1">Uncharacterized protein</fullName>
    </submittedName>
</protein>
<sequence length="590" mass="68602">MSFFPSSSNVIIEDGSFTAVGRDQYQYNNHVEGTLVQTVQYLGRRERERTIWDEYTRVPMGKVYIKRSISVTDVRRQNTFPDHQCWGRVDALRLINIASIHGEDRDSEFVYICYDGQDAFEVRNQASSVNGTLTCNSPFMQAFRRDFEQFSQIRNEHTAQLFGYNDGQFSLPALIFYDALVPVAHIWERNDFSPLIYIYLDHLLAVVPIVNRNLDFGELWVNPRTGALCVGPYVDYSSRRLCVDHTDEDQVSTGNHKLPFLPLQTYSNFDIIFNLLVQTFSRTEMLYEICDSSSYVVEWVADEDLVFMLSSLLGGVYSRIRREIIARWPKWMNEWHYRLYRVEGVPKWVEKDASRRYHGSMRLAIKLSDIQRLQNQDFRVYYHPYSKRKRPMCSRVWLIQAHSVLSERGSQEEAEGHSLLRGFSIYFQCRNEQLPTSSKLSADKVYLFIRSVPHLSASRSVWNAWLQEPKYFWSFDPAGNEETSEADRCSLGLPSFTTRFRIAHLRWPRIAYTAIQQLHILKGFDPATRDLARSLDLPLLETVELGDETRFEEIQAQSIQQCQPMEVDSELGVSLSTLTVDAAEDVMDVD</sequence>
<dbReference type="AlphaFoldDB" id="A0A0W0F2Y7"/>
<proteinExistence type="predicted"/>
<evidence type="ECO:0000313" key="1">
    <source>
        <dbReference type="EMBL" id="KTB30711.1"/>
    </source>
</evidence>
<gene>
    <name evidence="1" type="ORF">WG66_16706</name>
</gene>
<organism evidence="1 2">
    <name type="scientific">Moniliophthora roreri</name>
    <name type="common">Frosty pod rot fungus</name>
    <name type="synonym">Monilia roreri</name>
    <dbReference type="NCBI Taxonomy" id="221103"/>
    <lineage>
        <taxon>Eukaryota</taxon>
        <taxon>Fungi</taxon>
        <taxon>Dikarya</taxon>
        <taxon>Basidiomycota</taxon>
        <taxon>Agaricomycotina</taxon>
        <taxon>Agaricomycetes</taxon>
        <taxon>Agaricomycetidae</taxon>
        <taxon>Agaricales</taxon>
        <taxon>Marasmiineae</taxon>
        <taxon>Marasmiaceae</taxon>
        <taxon>Moniliophthora</taxon>
    </lineage>
</organism>
<name>A0A0W0F2Y7_MONRR</name>
<dbReference type="EMBL" id="LATX01002371">
    <property type="protein sequence ID" value="KTB30711.1"/>
    <property type="molecule type" value="Genomic_DNA"/>
</dbReference>
<comment type="caution">
    <text evidence="1">The sequence shown here is derived from an EMBL/GenBank/DDBJ whole genome shotgun (WGS) entry which is preliminary data.</text>
</comment>
<accession>A0A0W0F2Y7</accession>
<dbReference type="Proteomes" id="UP000054988">
    <property type="component" value="Unassembled WGS sequence"/>
</dbReference>
<evidence type="ECO:0000313" key="2">
    <source>
        <dbReference type="Proteomes" id="UP000054988"/>
    </source>
</evidence>